<accession>A0AAN8FUL8</accession>
<evidence type="ECO:0008006" key="4">
    <source>
        <dbReference type="Google" id="ProtNLM"/>
    </source>
</evidence>
<name>A0AAN8FUL8_TRICO</name>
<sequence>MQTSLAVLIACAVLVVLGTQPESTPKLFPSEFSKVINDTLREEFLKIVKNQQLNPDQKMAAVLEWAKPYGLEELAKKHVLAWRKAHPNYNKRQ</sequence>
<dbReference type="AlphaFoldDB" id="A0AAN8FUL8"/>
<evidence type="ECO:0000256" key="1">
    <source>
        <dbReference type="SAM" id="SignalP"/>
    </source>
</evidence>
<keyword evidence="1" id="KW-0732">Signal</keyword>
<reference evidence="2 3" key="1">
    <citation type="submission" date="2019-10" db="EMBL/GenBank/DDBJ databases">
        <title>Assembly and Annotation for the nematode Trichostrongylus colubriformis.</title>
        <authorList>
            <person name="Martin J."/>
        </authorList>
    </citation>
    <scope>NUCLEOTIDE SEQUENCE [LARGE SCALE GENOMIC DNA]</scope>
    <source>
        <strain evidence="2">G859</strain>
        <tissue evidence="2">Whole worm</tissue>
    </source>
</reference>
<evidence type="ECO:0000313" key="3">
    <source>
        <dbReference type="Proteomes" id="UP001331761"/>
    </source>
</evidence>
<organism evidence="2 3">
    <name type="scientific">Trichostrongylus colubriformis</name>
    <name type="common">Black scour worm</name>
    <dbReference type="NCBI Taxonomy" id="6319"/>
    <lineage>
        <taxon>Eukaryota</taxon>
        <taxon>Metazoa</taxon>
        <taxon>Ecdysozoa</taxon>
        <taxon>Nematoda</taxon>
        <taxon>Chromadorea</taxon>
        <taxon>Rhabditida</taxon>
        <taxon>Rhabditina</taxon>
        <taxon>Rhabditomorpha</taxon>
        <taxon>Strongyloidea</taxon>
        <taxon>Trichostrongylidae</taxon>
        <taxon>Trichostrongylus</taxon>
    </lineage>
</organism>
<comment type="caution">
    <text evidence="2">The sequence shown here is derived from an EMBL/GenBank/DDBJ whole genome shotgun (WGS) entry which is preliminary data.</text>
</comment>
<feature type="signal peptide" evidence="1">
    <location>
        <begin position="1"/>
        <end position="18"/>
    </location>
</feature>
<protein>
    <recommendedName>
        <fullName evidence="4">SXP/RAL-2 family protein Ani s 5-like cation-binding domain-containing protein</fullName>
    </recommendedName>
</protein>
<dbReference type="EMBL" id="WIXE01002736">
    <property type="protein sequence ID" value="KAK5984555.1"/>
    <property type="molecule type" value="Genomic_DNA"/>
</dbReference>
<gene>
    <name evidence="2" type="ORF">GCK32_020337</name>
</gene>
<feature type="chain" id="PRO_5042863219" description="SXP/RAL-2 family protein Ani s 5-like cation-binding domain-containing protein" evidence="1">
    <location>
        <begin position="19"/>
        <end position="93"/>
    </location>
</feature>
<keyword evidence="3" id="KW-1185">Reference proteome</keyword>
<evidence type="ECO:0000313" key="2">
    <source>
        <dbReference type="EMBL" id="KAK5984555.1"/>
    </source>
</evidence>
<dbReference type="Proteomes" id="UP001331761">
    <property type="component" value="Unassembled WGS sequence"/>
</dbReference>
<proteinExistence type="predicted"/>